<feature type="repeat" description="TPR" evidence="1">
    <location>
        <begin position="329"/>
        <end position="362"/>
    </location>
</feature>
<dbReference type="Gene3D" id="1.25.40.10">
    <property type="entry name" value="Tetratricopeptide repeat domain"/>
    <property type="match status" value="1"/>
</dbReference>
<evidence type="ECO:0000313" key="2">
    <source>
        <dbReference type="EMBL" id="WNG48911.1"/>
    </source>
</evidence>
<evidence type="ECO:0000256" key="1">
    <source>
        <dbReference type="PROSITE-ProRule" id="PRU00339"/>
    </source>
</evidence>
<reference evidence="2 3" key="1">
    <citation type="submission" date="2019-08" db="EMBL/GenBank/DDBJ databases">
        <title>Archangium and Cystobacter genomes.</title>
        <authorList>
            <person name="Chen I.-C.K."/>
            <person name="Wielgoss S."/>
        </authorList>
    </citation>
    <scope>NUCLEOTIDE SEQUENCE [LARGE SCALE GENOMIC DNA]</scope>
    <source>
        <strain evidence="2 3">Cbm 6</strain>
    </source>
</reference>
<dbReference type="InterPro" id="IPR019734">
    <property type="entry name" value="TPR_rpt"/>
</dbReference>
<dbReference type="InterPro" id="IPR011990">
    <property type="entry name" value="TPR-like_helical_dom_sf"/>
</dbReference>
<name>A0ABY9X0K7_9BACT</name>
<organism evidence="2 3">
    <name type="scientific">Archangium minus</name>
    <dbReference type="NCBI Taxonomy" id="83450"/>
    <lineage>
        <taxon>Bacteria</taxon>
        <taxon>Pseudomonadati</taxon>
        <taxon>Myxococcota</taxon>
        <taxon>Myxococcia</taxon>
        <taxon>Myxococcales</taxon>
        <taxon>Cystobacterineae</taxon>
        <taxon>Archangiaceae</taxon>
        <taxon>Archangium</taxon>
    </lineage>
</organism>
<gene>
    <name evidence="2" type="ORF">F0U60_35935</name>
</gene>
<dbReference type="Pfam" id="PF14559">
    <property type="entry name" value="TPR_19"/>
    <property type="match status" value="1"/>
</dbReference>
<keyword evidence="1" id="KW-0802">TPR repeat</keyword>
<dbReference type="PROSITE" id="PS50005">
    <property type="entry name" value="TPR"/>
    <property type="match status" value="1"/>
</dbReference>
<dbReference type="SUPFAM" id="SSF48452">
    <property type="entry name" value="TPR-like"/>
    <property type="match status" value="1"/>
</dbReference>
<proteinExistence type="predicted"/>
<protein>
    <recommendedName>
        <fullName evidence="4">DUF4145 domain-containing protein</fullName>
    </recommendedName>
</protein>
<sequence>MTELEPLLNRIEQLTPHFGRAQEDLVALITRGRNRDYKGVLQNARLVLEMLLRSLITTELKQTPGKATLDELLNKFRQQAHAGLIPTHVLAHMGTVQAWGNLSAHDHAGGLHDSGVKVDLQEAMTSLNSLAAILTWYKERYLQESVAPVTAAPAARQAPAARAPSGRRLALLGGGVALAALASGLGVLAYGDSSLRREVNALYVENGEPPPPVDCQESDSEALQLLLEVGPKLSERVPKDSQTEEARAALALLRARGRKWGPEGSFHVARASLLAERDNPDTAAMNEASLCPGFAAAENLAGRMAVATGHWKDAEQHLVRAAELDARFWKPRFNLGFLLVRLQRVEEAVQWLERAVLLAPEVAEIHLELGDAYAKRAEAAESSGQAHDVNAARNLARSSWCRAKALGHPKATALCTP</sequence>
<dbReference type="Proteomes" id="UP001611383">
    <property type="component" value="Chromosome"/>
</dbReference>
<dbReference type="SMART" id="SM00028">
    <property type="entry name" value="TPR"/>
    <property type="match status" value="2"/>
</dbReference>
<keyword evidence="3" id="KW-1185">Reference proteome</keyword>
<evidence type="ECO:0000313" key="3">
    <source>
        <dbReference type="Proteomes" id="UP001611383"/>
    </source>
</evidence>
<dbReference type="EMBL" id="CP043494">
    <property type="protein sequence ID" value="WNG48911.1"/>
    <property type="molecule type" value="Genomic_DNA"/>
</dbReference>
<evidence type="ECO:0008006" key="4">
    <source>
        <dbReference type="Google" id="ProtNLM"/>
    </source>
</evidence>
<dbReference type="RefSeq" id="WP_395806572.1">
    <property type="nucleotide sequence ID" value="NZ_CP043494.1"/>
</dbReference>
<accession>A0ABY9X0K7</accession>